<dbReference type="InterPro" id="IPR016169">
    <property type="entry name" value="FAD-bd_PCMH_sub2"/>
</dbReference>
<accession>A0A5C1QJX8</accession>
<proteinExistence type="predicted"/>
<name>A0A5C1QJX8_9SPIO</name>
<dbReference type="InterPro" id="IPR016166">
    <property type="entry name" value="FAD-bd_PCMH"/>
</dbReference>
<dbReference type="InterPro" id="IPR002346">
    <property type="entry name" value="Mopterin_DH_FAD-bd"/>
</dbReference>
<dbReference type="OrthoDB" id="6198291at2"/>
<dbReference type="GO" id="GO:0071949">
    <property type="term" value="F:FAD binding"/>
    <property type="evidence" value="ECO:0007669"/>
    <property type="project" value="InterPro"/>
</dbReference>
<feature type="domain" description="FAD-binding PCMH-type" evidence="1">
    <location>
        <begin position="1"/>
        <end position="194"/>
    </location>
</feature>
<dbReference type="Pfam" id="PF00941">
    <property type="entry name" value="FAD_binding_5"/>
    <property type="match status" value="1"/>
</dbReference>
<dbReference type="Pfam" id="PF03450">
    <property type="entry name" value="CO_deh_flav_C"/>
    <property type="match status" value="1"/>
</dbReference>
<dbReference type="PANTHER" id="PTHR42659">
    <property type="entry name" value="XANTHINE DEHYDROGENASE SUBUNIT C-RELATED"/>
    <property type="match status" value="1"/>
</dbReference>
<dbReference type="KEGG" id="ock:EXM22_00075"/>
<dbReference type="SUPFAM" id="SSF55447">
    <property type="entry name" value="CO dehydrogenase flavoprotein C-terminal domain-like"/>
    <property type="match status" value="1"/>
</dbReference>
<reference evidence="2 3" key="1">
    <citation type="submission" date="2019-02" db="EMBL/GenBank/DDBJ databases">
        <title>Complete Genome Sequence and Methylome Analysis of free living Spirochaetas.</title>
        <authorList>
            <person name="Fomenkov A."/>
            <person name="Dubinina G."/>
            <person name="Leshcheva N."/>
            <person name="Mikheeva N."/>
            <person name="Grabovich M."/>
            <person name="Vincze T."/>
            <person name="Roberts R.J."/>
        </authorList>
    </citation>
    <scope>NUCLEOTIDE SEQUENCE [LARGE SCALE GENOMIC DNA]</scope>
    <source>
        <strain evidence="2 3">K2</strain>
    </source>
</reference>
<dbReference type="PROSITE" id="PS51387">
    <property type="entry name" value="FAD_PCMH"/>
    <property type="match status" value="1"/>
</dbReference>
<evidence type="ECO:0000313" key="3">
    <source>
        <dbReference type="Proteomes" id="UP000324209"/>
    </source>
</evidence>
<dbReference type="Gene3D" id="3.30.390.50">
    <property type="entry name" value="CO dehydrogenase flavoprotein, C-terminal domain"/>
    <property type="match status" value="1"/>
</dbReference>
<gene>
    <name evidence="2" type="ORF">EXM22_00075</name>
</gene>
<sequence length="272" mass="29552">MEKGRSSVMSGMFLKPLTIEEAVRMKSEYTGSLYLGGGTEINNPFSRSHGEVYISLEALNLKACVKGRNHYILGGSATFQELIDWDECYPPLREAALFLNSRNLRNQATLGGNLGAHLKDSYLVPILMVLDADVELGKGEILPLVTYIEEERRDLIINVRFSHNKGQAAVKNILRSAGGLSVLSVAVSLRTEKQKITKAAIAVSGLNHKIIRLSSVEEALVAGTVKPGTELEDAVKKAVITASDLCGSAEYKKQLCGVTVQDCVDRCLEASK</sequence>
<keyword evidence="3" id="KW-1185">Reference proteome</keyword>
<evidence type="ECO:0000313" key="2">
    <source>
        <dbReference type="EMBL" id="QEN06462.1"/>
    </source>
</evidence>
<dbReference type="EMBL" id="CP036150">
    <property type="protein sequence ID" value="QEN06462.1"/>
    <property type="molecule type" value="Genomic_DNA"/>
</dbReference>
<evidence type="ECO:0000259" key="1">
    <source>
        <dbReference type="PROSITE" id="PS51387"/>
    </source>
</evidence>
<dbReference type="Proteomes" id="UP000324209">
    <property type="component" value="Chromosome"/>
</dbReference>
<dbReference type="AlphaFoldDB" id="A0A5C1QJX8"/>
<dbReference type="SUPFAM" id="SSF56176">
    <property type="entry name" value="FAD-binding/transporter-associated domain-like"/>
    <property type="match status" value="1"/>
</dbReference>
<dbReference type="InterPro" id="IPR036318">
    <property type="entry name" value="FAD-bd_PCMH-like_sf"/>
</dbReference>
<organism evidence="2 3">
    <name type="scientific">Oceanispirochaeta crateris</name>
    <dbReference type="NCBI Taxonomy" id="2518645"/>
    <lineage>
        <taxon>Bacteria</taxon>
        <taxon>Pseudomonadati</taxon>
        <taxon>Spirochaetota</taxon>
        <taxon>Spirochaetia</taxon>
        <taxon>Spirochaetales</taxon>
        <taxon>Spirochaetaceae</taxon>
        <taxon>Oceanispirochaeta</taxon>
    </lineage>
</organism>
<dbReference type="InterPro" id="IPR036683">
    <property type="entry name" value="CO_DH_flav_C_dom_sf"/>
</dbReference>
<dbReference type="InterPro" id="IPR051312">
    <property type="entry name" value="Diverse_Substr_Oxidored"/>
</dbReference>
<dbReference type="Gene3D" id="3.30.465.10">
    <property type="match status" value="1"/>
</dbReference>
<dbReference type="PANTHER" id="PTHR42659:SF9">
    <property type="entry name" value="XANTHINE DEHYDROGENASE FAD-BINDING SUBUNIT XDHB-RELATED"/>
    <property type="match status" value="1"/>
</dbReference>
<protein>
    <recommendedName>
        <fullName evidence="1">FAD-binding PCMH-type domain-containing protein</fullName>
    </recommendedName>
</protein>
<dbReference type="SMART" id="SM01092">
    <property type="entry name" value="CO_deh_flav_C"/>
    <property type="match status" value="1"/>
</dbReference>
<dbReference type="GO" id="GO:0016491">
    <property type="term" value="F:oxidoreductase activity"/>
    <property type="evidence" value="ECO:0007669"/>
    <property type="project" value="InterPro"/>
</dbReference>
<dbReference type="InterPro" id="IPR005107">
    <property type="entry name" value="CO_DH_flav_C"/>
</dbReference>